<accession>A0A0B3BLE7</accession>
<gene>
    <name evidence="1" type="ORF">PT85_04020</name>
</gene>
<dbReference type="SUPFAM" id="SSF52091">
    <property type="entry name" value="SpoIIaa-like"/>
    <property type="match status" value="1"/>
</dbReference>
<evidence type="ECO:0000313" key="1">
    <source>
        <dbReference type="EMBL" id="KHO65268.1"/>
    </source>
</evidence>
<dbReference type="RefSeq" id="WP_039606019.1">
    <property type="nucleotide sequence ID" value="NZ_FMUP01000001.1"/>
</dbReference>
<dbReference type="EMBL" id="JTAK01000002">
    <property type="protein sequence ID" value="KHO65268.1"/>
    <property type="molecule type" value="Genomic_DNA"/>
</dbReference>
<dbReference type="OrthoDB" id="7619266at2"/>
<organism evidence="1 2">
    <name type="scientific">Pseudomonas flexibilis</name>
    <dbReference type="NCBI Taxonomy" id="706570"/>
    <lineage>
        <taxon>Bacteria</taxon>
        <taxon>Pseudomonadati</taxon>
        <taxon>Pseudomonadota</taxon>
        <taxon>Gammaproteobacteria</taxon>
        <taxon>Pseudomonadales</taxon>
        <taxon>Pseudomonadaceae</taxon>
        <taxon>Pseudomonas</taxon>
    </lineage>
</organism>
<reference evidence="1 2" key="1">
    <citation type="submission" date="2014-11" db="EMBL/GenBank/DDBJ databases">
        <title>Genome sequence of Pseudomonas tuomuerensis JCM 14085.</title>
        <authorList>
            <person name="Shin S.-K."/>
            <person name="Yi H."/>
        </authorList>
    </citation>
    <scope>NUCLEOTIDE SEQUENCE [LARGE SCALE GENOMIC DNA]</scope>
    <source>
        <strain evidence="1 2">JCM 14085</strain>
    </source>
</reference>
<keyword evidence="2" id="KW-1185">Reference proteome</keyword>
<dbReference type="Gene3D" id="3.40.50.10600">
    <property type="entry name" value="SpoIIaa-like domains"/>
    <property type="match status" value="1"/>
</dbReference>
<evidence type="ECO:0008006" key="3">
    <source>
        <dbReference type="Google" id="ProtNLM"/>
    </source>
</evidence>
<name>A0A0B3BLE7_9PSED</name>
<sequence length="122" mass="13839">MFTVKRSGENRVDLEIHGKLDSDAMAQLLDHLLNASTGLHKGRLLYRLEAFDLPTLGAFAVELARLPQLFRLIQRFERCAVLTDTAWLRHASELEGALIPGLQVRAFRTDQEPQAEDWLNEA</sequence>
<dbReference type="Pfam" id="PF11964">
    <property type="entry name" value="SpoIIAA-like"/>
    <property type="match status" value="1"/>
</dbReference>
<dbReference type="Proteomes" id="UP000030980">
    <property type="component" value="Unassembled WGS sequence"/>
</dbReference>
<dbReference type="InterPro" id="IPR038396">
    <property type="entry name" value="SpoIIAA-like_sf"/>
</dbReference>
<dbReference type="InterPro" id="IPR036513">
    <property type="entry name" value="STAS_dom_sf"/>
</dbReference>
<proteinExistence type="predicted"/>
<dbReference type="AlphaFoldDB" id="A0A0B3BLE7"/>
<dbReference type="InterPro" id="IPR021866">
    <property type="entry name" value="SpoIIAA-like"/>
</dbReference>
<comment type="caution">
    <text evidence="1">The sequence shown here is derived from an EMBL/GenBank/DDBJ whole genome shotgun (WGS) entry which is preliminary data.</text>
</comment>
<dbReference type="STRING" id="706570.PT85_04020"/>
<evidence type="ECO:0000313" key="2">
    <source>
        <dbReference type="Proteomes" id="UP000030980"/>
    </source>
</evidence>
<protein>
    <recommendedName>
        <fullName evidence="3">SpoIIAA-like</fullName>
    </recommendedName>
</protein>